<dbReference type="EMBL" id="FODY01000020">
    <property type="protein sequence ID" value="SEP34636.1"/>
    <property type="molecule type" value="Genomic_DNA"/>
</dbReference>
<dbReference type="RefSeq" id="WP_091749137.1">
    <property type="nucleotide sequence ID" value="NZ_FODY01000020.1"/>
</dbReference>
<dbReference type="AlphaFoldDB" id="A0A1H8X3Z8"/>
<organism evidence="2 3">
    <name type="scientific">Propionispora vibrioides</name>
    <dbReference type="NCBI Taxonomy" id="112903"/>
    <lineage>
        <taxon>Bacteria</taxon>
        <taxon>Bacillati</taxon>
        <taxon>Bacillota</taxon>
        <taxon>Negativicutes</taxon>
        <taxon>Selenomonadales</taxon>
        <taxon>Sporomusaceae</taxon>
        <taxon>Propionispora</taxon>
    </lineage>
</organism>
<evidence type="ECO:0000313" key="2">
    <source>
        <dbReference type="EMBL" id="SEP34636.1"/>
    </source>
</evidence>
<proteinExistence type="predicted"/>
<evidence type="ECO:0000313" key="3">
    <source>
        <dbReference type="Proteomes" id="UP000198847"/>
    </source>
</evidence>
<keyword evidence="1" id="KW-0812">Transmembrane</keyword>
<gene>
    <name evidence="2" type="ORF">SAMN04490178_1206</name>
</gene>
<keyword evidence="3" id="KW-1185">Reference proteome</keyword>
<sequence length="77" mass="8882">MIYEMMRAMAGPYVCSLADVYIAHQDILNTFVVGGGIAWIAYDRKYRSHLKGEEKTDFYGMKMRSRRSVAEAEPEKK</sequence>
<dbReference type="OrthoDB" id="1684580at2"/>
<accession>A0A1H8X3Z8</accession>
<dbReference type="Proteomes" id="UP000198847">
    <property type="component" value="Unassembled WGS sequence"/>
</dbReference>
<protein>
    <submittedName>
        <fullName evidence="2">Uncharacterized protein</fullName>
    </submittedName>
</protein>
<keyword evidence="1" id="KW-0472">Membrane</keyword>
<reference evidence="2 3" key="1">
    <citation type="submission" date="2016-10" db="EMBL/GenBank/DDBJ databases">
        <authorList>
            <person name="de Groot N.N."/>
        </authorList>
    </citation>
    <scope>NUCLEOTIDE SEQUENCE [LARGE SCALE GENOMIC DNA]</scope>
    <source>
        <strain evidence="2 3">DSM 13305</strain>
    </source>
</reference>
<evidence type="ECO:0000256" key="1">
    <source>
        <dbReference type="SAM" id="Phobius"/>
    </source>
</evidence>
<name>A0A1H8X3Z8_9FIRM</name>
<feature type="transmembrane region" description="Helical" evidence="1">
    <location>
        <begin position="20"/>
        <end position="42"/>
    </location>
</feature>
<keyword evidence="1" id="KW-1133">Transmembrane helix</keyword>